<comment type="caution">
    <text evidence="10">The sequence shown here is derived from an EMBL/GenBank/DDBJ whole genome shotgun (WGS) entry which is preliminary data.</text>
</comment>
<dbReference type="Gene3D" id="2.170.270.10">
    <property type="entry name" value="SET domain"/>
    <property type="match status" value="1"/>
</dbReference>
<keyword evidence="3" id="KW-0158">Chromosome</keyword>
<comment type="subcellular location">
    <subcellularLocation>
        <location evidence="2">Chromosome</location>
    </subcellularLocation>
    <subcellularLocation>
        <location evidence="1">Nucleus</location>
    </subcellularLocation>
</comment>
<dbReference type="InterPro" id="IPR001214">
    <property type="entry name" value="SET_dom"/>
</dbReference>
<evidence type="ECO:0000256" key="3">
    <source>
        <dbReference type="ARBA" id="ARBA00022454"/>
    </source>
</evidence>
<gene>
    <name evidence="10" type="ORF">ODALV1_LOCUS24649</name>
</gene>
<dbReference type="SMART" id="SM00317">
    <property type="entry name" value="SET"/>
    <property type="match status" value="1"/>
</dbReference>
<dbReference type="InterPro" id="IPR050777">
    <property type="entry name" value="SET2_Histone-Lys_MeTrsfase"/>
</dbReference>
<evidence type="ECO:0000256" key="1">
    <source>
        <dbReference type="ARBA" id="ARBA00004123"/>
    </source>
</evidence>
<evidence type="ECO:0000313" key="11">
    <source>
        <dbReference type="Proteomes" id="UP001642540"/>
    </source>
</evidence>
<keyword evidence="7" id="KW-0539">Nucleus</keyword>
<evidence type="ECO:0000256" key="6">
    <source>
        <dbReference type="ARBA" id="ARBA00022691"/>
    </source>
</evidence>
<dbReference type="Pfam" id="PF00856">
    <property type="entry name" value="SET"/>
    <property type="match status" value="1"/>
</dbReference>
<keyword evidence="5" id="KW-0808">Transferase</keyword>
<sequence>MDNSLSSDWKERVAKLVEKKSSNVEFNNAHLLTRDTSMLDQVICDCDVGSCRPNTCSNALSQIQCSEKCGCRNNWFKSVDSAKCLETFFPGPPELGIGIRASMNIKQGEIVGEYVGELLSKDDYDHLRRTAYSSDKHFYAMTIQNKESNNGNTIPEAVLDASVHANRTKWINHCKVRPNLKVEIWRVMGLPRVYFRSLYKLPKGTELTYDYGIDDWNPEVCLCSNCSPNGNATPFIPKSAKRKRVESPEQQTRKSARIEALLPLPPVSVEVQTDAISEDEPENDENGPIVATKTFVCEICSK</sequence>
<dbReference type="InterPro" id="IPR046341">
    <property type="entry name" value="SET_dom_sf"/>
</dbReference>
<evidence type="ECO:0000256" key="8">
    <source>
        <dbReference type="SAM" id="MobiDB-lite"/>
    </source>
</evidence>
<keyword evidence="4" id="KW-0489">Methyltransferase</keyword>
<keyword evidence="6" id="KW-0949">S-adenosyl-L-methionine</keyword>
<protein>
    <recommendedName>
        <fullName evidence="9">SET domain-containing protein</fullName>
    </recommendedName>
</protein>
<evidence type="ECO:0000259" key="9">
    <source>
        <dbReference type="PROSITE" id="PS50280"/>
    </source>
</evidence>
<proteinExistence type="predicted"/>
<organism evidence="10 11">
    <name type="scientific">Orchesella dallaii</name>
    <dbReference type="NCBI Taxonomy" id="48710"/>
    <lineage>
        <taxon>Eukaryota</taxon>
        <taxon>Metazoa</taxon>
        <taxon>Ecdysozoa</taxon>
        <taxon>Arthropoda</taxon>
        <taxon>Hexapoda</taxon>
        <taxon>Collembola</taxon>
        <taxon>Entomobryomorpha</taxon>
        <taxon>Entomobryoidea</taxon>
        <taxon>Orchesellidae</taxon>
        <taxon>Orchesellinae</taxon>
        <taxon>Orchesella</taxon>
    </lineage>
</organism>
<feature type="region of interest" description="Disordered" evidence="8">
    <location>
        <begin position="234"/>
        <end position="257"/>
    </location>
</feature>
<dbReference type="PANTHER" id="PTHR22884">
    <property type="entry name" value="SET DOMAIN PROTEINS"/>
    <property type="match status" value="1"/>
</dbReference>
<accession>A0ABP1RPK8</accession>
<evidence type="ECO:0000256" key="5">
    <source>
        <dbReference type="ARBA" id="ARBA00022679"/>
    </source>
</evidence>
<dbReference type="Proteomes" id="UP001642540">
    <property type="component" value="Unassembled WGS sequence"/>
</dbReference>
<dbReference type="EMBL" id="CAXLJM020000092">
    <property type="protein sequence ID" value="CAL8132542.1"/>
    <property type="molecule type" value="Genomic_DNA"/>
</dbReference>
<reference evidence="10 11" key="1">
    <citation type="submission" date="2024-08" db="EMBL/GenBank/DDBJ databases">
        <authorList>
            <person name="Cucini C."/>
            <person name="Frati F."/>
        </authorList>
    </citation>
    <scope>NUCLEOTIDE SEQUENCE [LARGE SCALE GENOMIC DNA]</scope>
</reference>
<evidence type="ECO:0000256" key="7">
    <source>
        <dbReference type="ARBA" id="ARBA00023242"/>
    </source>
</evidence>
<keyword evidence="11" id="KW-1185">Reference proteome</keyword>
<name>A0ABP1RPK8_9HEXA</name>
<evidence type="ECO:0000256" key="2">
    <source>
        <dbReference type="ARBA" id="ARBA00004286"/>
    </source>
</evidence>
<dbReference type="PROSITE" id="PS50280">
    <property type="entry name" value="SET"/>
    <property type="match status" value="1"/>
</dbReference>
<evidence type="ECO:0000313" key="10">
    <source>
        <dbReference type="EMBL" id="CAL8132542.1"/>
    </source>
</evidence>
<dbReference type="SUPFAM" id="SSF82199">
    <property type="entry name" value="SET domain"/>
    <property type="match status" value="1"/>
</dbReference>
<feature type="domain" description="SET" evidence="9">
    <location>
        <begin position="77"/>
        <end position="212"/>
    </location>
</feature>
<evidence type="ECO:0000256" key="4">
    <source>
        <dbReference type="ARBA" id="ARBA00022603"/>
    </source>
</evidence>